<evidence type="ECO:0000313" key="9">
    <source>
        <dbReference type="Proteomes" id="UP000275356"/>
    </source>
</evidence>
<feature type="transmembrane region" description="Helical" evidence="6">
    <location>
        <begin position="124"/>
        <end position="151"/>
    </location>
</feature>
<evidence type="ECO:0000256" key="3">
    <source>
        <dbReference type="ARBA" id="ARBA00022989"/>
    </source>
</evidence>
<comment type="subcellular location">
    <subcellularLocation>
        <location evidence="1">Membrane</location>
        <topology evidence="1">Multi-pass membrane protein</topology>
    </subcellularLocation>
</comment>
<dbReference type="InterPro" id="IPR000412">
    <property type="entry name" value="ABC_2_transport"/>
</dbReference>
<dbReference type="OrthoDB" id="160207at2"/>
<feature type="transmembrane region" description="Helical" evidence="6">
    <location>
        <begin position="240"/>
        <end position="264"/>
    </location>
</feature>
<dbReference type="Proteomes" id="UP000275356">
    <property type="component" value="Unassembled WGS sequence"/>
</dbReference>
<feature type="transmembrane region" description="Helical" evidence="6">
    <location>
        <begin position="157"/>
        <end position="180"/>
    </location>
</feature>
<evidence type="ECO:0000256" key="6">
    <source>
        <dbReference type="SAM" id="Phobius"/>
    </source>
</evidence>
<feature type="transmembrane region" description="Helical" evidence="6">
    <location>
        <begin position="187"/>
        <end position="207"/>
    </location>
</feature>
<gene>
    <name evidence="8" type="ORF">EDD28_3193</name>
</gene>
<evidence type="ECO:0000256" key="4">
    <source>
        <dbReference type="ARBA" id="ARBA00023136"/>
    </source>
</evidence>
<dbReference type="InterPro" id="IPR051784">
    <property type="entry name" value="Nod_factor_ABC_transporter"/>
</dbReference>
<dbReference type="GO" id="GO:0140359">
    <property type="term" value="F:ABC-type transporter activity"/>
    <property type="evidence" value="ECO:0007669"/>
    <property type="project" value="InterPro"/>
</dbReference>
<reference evidence="8 9" key="1">
    <citation type="submission" date="2018-11" db="EMBL/GenBank/DDBJ databases">
        <title>Sequencing the genomes of 1000 actinobacteria strains.</title>
        <authorList>
            <person name="Klenk H.-P."/>
        </authorList>
    </citation>
    <scope>NUCLEOTIDE SEQUENCE [LARGE SCALE GENOMIC DNA]</scope>
    <source>
        <strain evidence="8 9">DSM 13521</strain>
    </source>
</reference>
<evidence type="ECO:0000259" key="7">
    <source>
        <dbReference type="Pfam" id="PF12698"/>
    </source>
</evidence>
<dbReference type="EMBL" id="RKHQ01000002">
    <property type="protein sequence ID" value="ROR93769.1"/>
    <property type="molecule type" value="Genomic_DNA"/>
</dbReference>
<dbReference type="PANTHER" id="PTHR43229">
    <property type="entry name" value="NODULATION PROTEIN J"/>
    <property type="match status" value="1"/>
</dbReference>
<dbReference type="PIRSF" id="PIRSF006648">
    <property type="entry name" value="DrrB"/>
    <property type="match status" value="1"/>
</dbReference>
<evidence type="ECO:0000313" key="8">
    <source>
        <dbReference type="EMBL" id="ROR93769.1"/>
    </source>
</evidence>
<accession>A0A3N2D1X4</accession>
<evidence type="ECO:0000256" key="5">
    <source>
        <dbReference type="ARBA" id="ARBA00023251"/>
    </source>
</evidence>
<evidence type="ECO:0000256" key="1">
    <source>
        <dbReference type="ARBA" id="ARBA00004141"/>
    </source>
</evidence>
<dbReference type="PANTHER" id="PTHR43229:SF2">
    <property type="entry name" value="NODULATION PROTEIN J"/>
    <property type="match status" value="1"/>
</dbReference>
<dbReference type="InterPro" id="IPR013525">
    <property type="entry name" value="ABC2_TM"/>
</dbReference>
<organism evidence="8 9">
    <name type="scientific">Salana multivorans</name>
    <dbReference type="NCBI Taxonomy" id="120377"/>
    <lineage>
        <taxon>Bacteria</taxon>
        <taxon>Bacillati</taxon>
        <taxon>Actinomycetota</taxon>
        <taxon>Actinomycetes</taxon>
        <taxon>Micrococcales</taxon>
        <taxon>Beutenbergiaceae</taxon>
        <taxon>Salana</taxon>
    </lineage>
</organism>
<feature type="transmembrane region" description="Helical" evidence="6">
    <location>
        <begin position="48"/>
        <end position="68"/>
    </location>
</feature>
<dbReference type="Pfam" id="PF12698">
    <property type="entry name" value="ABC2_membrane_3"/>
    <property type="match status" value="1"/>
</dbReference>
<comment type="caution">
    <text evidence="8">The sequence shown here is derived from an EMBL/GenBank/DDBJ whole genome shotgun (WGS) entry which is preliminary data.</text>
</comment>
<dbReference type="GO" id="GO:0043190">
    <property type="term" value="C:ATP-binding cassette (ABC) transporter complex"/>
    <property type="evidence" value="ECO:0007669"/>
    <property type="project" value="InterPro"/>
</dbReference>
<keyword evidence="3 6" id="KW-1133">Transmembrane helix</keyword>
<keyword evidence="9" id="KW-1185">Reference proteome</keyword>
<keyword evidence="2 6" id="KW-0812">Transmembrane</keyword>
<keyword evidence="5" id="KW-0046">Antibiotic resistance</keyword>
<feature type="transmembrane region" description="Helical" evidence="6">
    <location>
        <begin position="80"/>
        <end position="103"/>
    </location>
</feature>
<protein>
    <submittedName>
        <fullName evidence="8">ABC-2 type transport system permease protein</fullName>
    </submittedName>
</protein>
<feature type="domain" description="ABC-2 type transporter transmembrane" evidence="7">
    <location>
        <begin position="84"/>
        <end position="260"/>
    </location>
</feature>
<evidence type="ECO:0000256" key="2">
    <source>
        <dbReference type="ARBA" id="ARBA00022692"/>
    </source>
</evidence>
<dbReference type="GO" id="GO:0046677">
    <property type="term" value="P:response to antibiotic"/>
    <property type="evidence" value="ECO:0007669"/>
    <property type="project" value="UniProtKB-KW"/>
</dbReference>
<keyword evidence="4 6" id="KW-0472">Membrane</keyword>
<name>A0A3N2D1X4_9MICO</name>
<sequence>MSATGRASGATATAATAAPATRRASAVGRVLAYARFETVGMLRNGEQLLVAVVLPALALVGLGAADIVRLPGDAARIDVVAPGVIALAIVSSSFTSQAIATAFDRRWGVLRQLATTPLGSPGIVLGKGLAVLAVQVIQIALLTGLGLALGWRPETGALWAAVLAWWLGSLSFTALGLVLAGRLRAEAVLAVANLAWVVLAGVGGLLLPTSGDTPVPVPAMAWLPTGALGDALRETLGAGAVPGVGLVVLGVWALALVLAATRWFRPSE</sequence>
<dbReference type="RefSeq" id="WP_123740677.1">
    <property type="nucleotide sequence ID" value="NZ_RKHQ01000002.1"/>
</dbReference>
<proteinExistence type="predicted"/>
<dbReference type="AlphaFoldDB" id="A0A3N2D1X4"/>